<dbReference type="Proteomes" id="UP001556367">
    <property type="component" value="Unassembled WGS sequence"/>
</dbReference>
<dbReference type="InterPro" id="IPR051604">
    <property type="entry name" value="Ergot_Alk_Oxidoreductase"/>
</dbReference>
<dbReference type="Gene3D" id="3.40.50.720">
    <property type="entry name" value="NAD(P)-binding Rossmann-like Domain"/>
    <property type="match status" value="1"/>
</dbReference>
<dbReference type="NCBIfam" id="TIGR03649">
    <property type="entry name" value="ergot_EASG"/>
    <property type="match status" value="1"/>
</dbReference>
<evidence type="ECO:0000256" key="1">
    <source>
        <dbReference type="ARBA" id="ARBA00005107"/>
    </source>
</evidence>
<gene>
    <name evidence="6" type="ORF">HGRIS_002900</name>
</gene>
<evidence type="ECO:0000259" key="5">
    <source>
        <dbReference type="Pfam" id="PF13460"/>
    </source>
</evidence>
<dbReference type="InterPro" id="IPR036291">
    <property type="entry name" value="NAD(P)-bd_dom_sf"/>
</dbReference>
<evidence type="ECO:0000256" key="4">
    <source>
        <dbReference type="ARBA" id="ARBA00023002"/>
    </source>
</evidence>
<dbReference type="InterPro" id="IPR019901">
    <property type="entry name" value="Ergot_alkaloid_biosynthesis"/>
</dbReference>
<name>A0ABR3JLU5_9AGAR</name>
<accession>A0ABR3JLU5</accession>
<reference evidence="7" key="1">
    <citation type="submission" date="2024-06" db="EMBL/GenBank/DDBJ databases">
        <title>Multi-omics analyses provide insights into the biosynthesis of the anticancer antibiotic pleurotin in Hohenbuehelia grisea.</title>
        <authorList>
            <person name="Weaver J.A."/>
            <person name="Alberti F."/>
        </authorList>
    </citation>
    <scope>NUCLEOTIDE SEQUENCE [LARGE SCALE GENOMIC DNA]</scope>
    <source>
        <strain evidence="7">T-177</strain>
    </source>
</reference>
<comment type="caution">
    <text evidence="6">The sequence shown here is derived from an EMBL/GenBank/DDBJ whole genome shotgun (WGS) entry which is preliminary data.</text>
</comment>
<evidence type="ECO:0000256" key="3">
    <source>
        <dbReference type="ARBA" id="ARBA00022589"/>
    </source>
</evidence>
<evidence type="ECO:0000313" key="6">
    <source>
        <dbReference type="EMBL" id="KAL0956780.1"/>
    </source>
</evidence>
<evidence type="ECO:0000256" key="2">
    <source>
        <dbReference type="ARBA" id="ARBA00005372"/>
    </source>
</evidence>
<dbReference type="InterPro" id="IPR016040">
    <property type="entry name" value="NAD(P)-bd_dom"/>
</dbReference>
<feature type="domain" description="NAD(P)-binding" evidence="5">
    <location>
        <begin position="7"/>
        <end position="182"/>
    </location>
</feature>
<dbReference type="EMBL" id="JASNQZ010000006">
    <property type="protein sequence ID" value="KAL0956780.1"/>
    <property type="molecule type" value="Genomic_DNA"/>
</dbReference>
<keyword evidence="4" id="KW-0560">Oxidoreductase</keyword>
<dbReference type="Pfam" id="PF13460">
    <property type="entry name" value="NAD_binding_10"/>
    <property type="match status" value="1"/>
</dbReference>
<protein>
    <recommendedName>
        <fullName evidence="5">NAD(P)-binding domain-containing protein</fullName>
    </recommendedName>
</protein>
<dbReference type="SUPFAM" id="SSF51735">
    <property type="entry name" value="NAD(P)-binding Rossmann-fold domains"/>
    <property type="match status" value="1"/>
</dbReference>
<dbReference type="Gene3D" id="3.90.25.10">
    <property type="entry name" value="UDP-galactose 4-epimerase, domain 1"/>
    <property type="match status" value="1"/>
</dbReference>
<comment type="pathway">
    <text evidence="1">Alkaloid biosynthesis; ergot alkaloid biosynthesis.</text>
</comment>
<comment type="similarity">
    <text evidence="2">Belongs to the fgaFS/easG family.</text>
</comment>
<keyword evidence="7" id="KW-1185">Reference proteome</keyword>
<evidence type="ECO:0000313" key="7">
    <source>
        <dbReference type="Proteomes" id="UP001556367"/>
    </source>
</evidence>
<proteinExistence type="inferred from homology"/>
<sequence length="284" mass="31085">MAILLTGGTGKTGLRIARLLAKQGQTVYVASRSGNAAAPFVNVRFDWDDASTHDAPFTAAAAAGHHIDAVYLVGPQTFDMLTPMKPFIERATKEGVKRFVLLSASSTQKGDVPMGVVHAYLDETKLDYCVLRPTWFFENFSEGHHLHTIQKTDTIHTAAGDGVVPWISTEEIAEVAANALTAEKIEHRDLVIGGPELLTYDQIAALFTDVLGRPITHVKVASDKIKQTWLDDGLPEEVAETLTILDSLIASGVEERFAKAEPRHNGRRTIKEYIEANKAVWAKN</sequence>
<organism evidence="6 7">
    <name type="scientific">Hohenbuehelia grisea</name>
    <dbReference type="NCBI Taxonomy" id="104357"/>
    <lineage>
        <taxon>Eukaryota</taxon>
        <taxon>Fungi</taxon>
        <taxon>Dikarya</taxon>
        <taxon>Basidiomycota</taxon>
        <taxon>Agaricomycotina</taxon>
        <taxon>Agaricomycetes</taxon>
        <taxon>Agaricomycetidae</taxon>
        <taxon>Agaricales</taxon>
        <taxon>Pleurotineae</taxon>
        <taxon>Pleurotaceae</taxon>
        <taxon>Hohenbuehelia</taxon>
    </lineage>
</organism>
<dbReference type="PANTHER" id="PTHR43162:SF1">
    <property type="entry name" value="PRESTALK A DIFFERENTIATION PROTEIN A"/>
    <property type="match status" value="1"/>
</dbReference>
<keyword evidence="3" id="KW-0017">Alkaloid metabolism</keyword>
<dbReference type="PANTHER" id="PTHR43162">
    <property type="match status" value="1"/>
</dbReference>